<dbReference type="SUPFAM" id="SSF52833">
    <property type="entry name" value="Thioredoxin-like"/>
    <property type="match status" value="1"/>
</dbReference>
<dbReference type="Proteomes" id="UP000825935">
    <property type="component" value="Chromosome 33"/>
</dbReference>
<dbReference type="EMBL" id="CM035438">
    <property type="protein sequence ID" value="KAH7286255.1"/>
    <property type="molecule type" value="Genomic_DNA"/>
</dbReference>
<reference evidence="5" key="1">
    <citation type="submission" date="2021-08" db="EMBL/GenBank/DDBJ databases">
        <title>WGS assembly of Ceratopteris richardii.</title>
        <authorList>
            <person name="Marchant D.B."/>
            <person name="Chen G."/>
            <person name="Jenkins J."/>
            <person name="Shu S."/>
            <person name="Leebens-Mack J."/>
            <person name="Grimwood J."/>
            <person name="Schmutz J."/>
            <person name="Soltis P."/>
            <person name="Soltis D."/>
            <person name="Chen Z.-H."/>
        </authorList>
    </citation>
    <scope>NUCLEOTIDE SEQUENCE</scope>
    <source>
        <strain evidence="5">Whitten #5841</strain>
        <tissue evidence="5">Leaf</tissue>
    </source>
</reference>
<name>A0A8T2QS12_CERRI</name>
<dbReference type="OrthoDB" id="10263751at2759"/>
<dbReference type="InterPro" id="IPR017937">
    <property type="entry name" value="Thioredoxin_CS"/>
</dbReference>
<keyword evidence="6" id="KW-1185">Reference proteome</keyword>
<proteinExistence type="inferred from homology"/>
<evidence type="ECO:0000256" key="3">
    <source>
        <dbReference type="SAM" id="MobiDB-lite"/>
    </source>
</evidence>
<dbReference type="OMA" id="VCHSAAT"/>
<evidence type="ECO:0000256" key="2">
    <source>
        <dbReference type="ARBA" id="ARBA00038337"/>
    </source>
</evidence>
<protein>
    <recommendedName>
        <fullName evidence="4">Thioredoxin domain-containing protein</fullName>
    </recommendedName>
</protein>
<feature type="domain" description="Thioredoxin" evidence="4">
    <location>
        <begin position="68"/>
        <end position="203"/>
    </location>
</feature>
<evidence type="ECO:0000313" key="6">
    <source>
        <dbReference type="Proteomes" id="UP000825935"/>
    </source>
</evidence>
<dbReference type="PROSITE" id="PS00194">
    <property type="entry name" value="THIOREDOXIN_1"/>
    <property type="match status" value="1"/>
</dbReference>
<dbReference type="Pfam" id="PF00085">
    <property type="entry name" value="Thioredoxin"/>
    <property type="match status" value="1"/>
</dbReference>
<keyword evidence="1" id="KW-1015">Disulfide bond</keyword>
<dbReference type="Gene3D" id="3.40.30.10">
    <property type="entry name" value="Glutaredoxin"/>
    <property type="match status" value="1"/>
</dbReference>
<evidence type="ECO:0000256" key="1">
    <source>
        <dbReference type="ARBA" id="ARBA00023157"/>
    </source>
</evidence>
<evidence type="ECO:0000313" key="5">
    <source>
        <dbReference type="EMBL" id="KAH7286255.1"/>
    </source>
</evidence>
<sequence length="204" mass="22199">MAALCCPARQSSAFSSFRSDPGFGVDSCEVLPHGRSLRFAPSIRCASAAALSAQSSSTGLLQAPSGGQLQCPTAPPPRPRTSHGDWNARMLFNRGRDSVKAVDKDTLWPALEAAGDKPVVLDMYSKWCGPCRLIYPKLVELSDQYSDVVFLKLDCSSDNKTVFNNLGIGILPTFKIFKNNSLVSEVRGAKYDELVKKIEKVRSI</sequence>
<dbReference type="PANTHER" id="PTHR46115">
    <property type="entry name" value="THIOREDOXIN-LIKE PROTEIN 1"/>
    <property type="match status" value="1"/>
</dbReference>
<feature type="region of interest" description="Disordered" evidence="3">
    <location>
        <begin position="59"/>
        <end position="84"/>
    </location>
</feature>
<gene>
    <name evidence="5" type="ORF">KP509_33G066400</name>
</gene>
<comment type="similarity">
    <text evidence="2">Belongs to the thioredoxin family. Plant F-type subfamily.</text>
</comment>
<dbReference type="PRINTS" id="PR00421">
    <property type="entry name" value="THIOREDOXIN"/>
</dbReference>
<dbReference type="AlphaFoldDB" id="A0A8T2QS12"/>
<dbReference type="InterPro" id="IPR013766">
    <property type="entry name" value="Thioredoxin_domain"/>
</dbReference>
<evidence type="ECO:0000259" key="4">
    <source>
        <dbReference type="PROSITE" id="PS51352"/>
    </source>
</evidence>
<accession>A0A8T2QS12</accession>
<organism evidence="5 6">
    <name type="scientific">Ceratopteris richardii</name>
    <name type="common">Triangle waterfern</name>
    <dbReference type="NCBI Taxonomy" id="49495"/>
    <lineage>
        <taxon>Eukaryota</taxon>
        <taxon>Viridiplantae</taxon>
        <taxon>Streptophyta</taxon>
        <taxon>Embryophyta</taxon>
        <taxon>Tracheophyta</taxon>
        <taxon>Polypodiopsida</taxon>
        <taxon>Polypodiidae</taxon>
        <taxon>Polypodiales</taxon>
        <taxon>Pteridineae</taxon>
        <taxon>Pteridaceae</taxon>
        <taxon>Parkerioideae</taxon>
        <taxon>Ceratopteris</taxon>
    </lineage>
</organism>
<comment type="caution">
    <text evidence="5">The sequence shown here is derived from an EMBL/GenBank/DDBJ whole genome shotgun (WGS) entry which is preliminary data.</text>
</comment>
<dbReference type="InterPro" id="IPR036249">
    <property type="entry name" value="Thioredoxin-like_sf"/>
</dbReference>
<dbReference type="CDD" id="cd02947">
    <property type="entry name" value="TRX_family"/>
    <property type="match status" value="1"/>
</dbReference>
<dbReference type="PROSITE" id="PS51352">
    <property type="entry name" value="THIOREDOXIN_2"/>
    <property type="match status" value="1"/>
</dbReference>